<dbReference type="PROSITE" id="PS00978">
    <property type="entry name" value="FAD_G3PDH_2"/>
    <property type="match status" value="1"/>
</dbReference>
<evidence type="ECO:0000256" key="6">
    <source>
        <dbReference type="ARBA" id="ARBA00022630"/>
    </source>
</evidence>
<accession>A0A4R8V924</accession>
<dbReference type="Gene3D" id="3.30.9.10">
    <property type="entry name" value="D-Amino Acid Oxidase, subunit A, domain 2"/>
    <property type="match status" value="1"/>
</dbReference>
<evidence type="ECO:0000256" key="2">
    <source>
        <dbReference type="ARBA" id="ARBA00004496"/>
    </source>
</evidence>
<evidence type="ECO:0000256" key="1">
    <source>
        <dbReference type="ARBA" id="ARBA00001974"/>
    </source>
</evidence>
<name>A0A4R8V924_9MICO</name>
<dbReference type="Proteomes" id="UP000298488">
    <property type="component" value="Unassembled WGS sequence"/>
</dbReference>
<dbReference type="InterPro" id="IPR031656">
    <property type="entry name" value="DAO_C"/>
</dbReference>
<sequence length="575" mass="63402">MAKKTVTRSAKLGMEERAAAIAALKEKELDILVVGGGIVGTGSAMDAVTRGLRVGMVEARDWGSGTSSRSSKLVHGGIRYLEQLNFRLVREALIERGLLLQRLAPHLVKPVRFLYPLTTPIIERLYIGAGMLLYDLFSYSGGRPPGVPHHRHLTKRQVHKIMPSLRDDALVGGITYYDAQVDDARYVSSLARTASFYGAHVASRVRVEGFLKVGERVVGVQAHDLLTGERFDIRARQVVNATGVWTDDTQSMVGERGQFKVRASKGIHLVVPRDRFQSKIGLLLRTEKSVLFVIPWGRHWLIGTTDTDWNLDKAHPAATAADIDYLLGHVNKVINVPLTREDVEGVYAGLRPLLAGESDETSKLSREHIVAHSVPGLVVVAGGKWTTYRIMAKDAIDEAVAALDGKVPPSTTEDVALLGAEGYQAAWNKRSKIARAFGVHRVRIEHLLNRYGTLTDELLDLIRERPELNHPLPGADDYLEAEVVYAATHEGALHLDDVLARRTRISIEAWDRGVSAAPVAARLMGDVLGWDDARVKQEVRFYLKRVAAERASQEQPDDASADRVRLEAPDITVAK</sequence>
<evidence type="ECO:0000256" key="4">
    <source>
        <dbReference type="ARBA" id="ARBA00013029"/>
    </source>
</evidence>
<evidence type="ECO:0000259" key="13">
    <source>
        <dbReference type="Pfam" id="PF01266"/>
    </source>
</evidence>
<keyword evidence="7" id="KW-0319">Glycerol metabolism</keyword>
<evidence type="ECO:0000256" key="3">
    <source>
        <dbReference type="ARBA" id="ARBA00007330"/>
    </source>
</evidence>
<dbReference type="PROSITE" id="PS00977">
    <property type="entry name" value="FAD_G3PDH_1"/>
    <property type="match status" value="1"/>
</dbReference>
<dbReference type="OrthoDB" id="9766796at2"/>
<organism evidence="15 16">
    <name type="scientific">Terrimesophilobacter mesophilus</name>
    <dbReference type="NCBI Taxonomy" id="433647"/>
    <lineage>
        <taxon>Bacteria</taxon>
        <taxon>Bacillati</taxon>
        <taxon>Actinomycetota</taxon>
        <taxon>Actinomycetes</taxon>
        <taxon>Micrococcales</taxon>
        <taxon>Microbacteriaceae</taxon>
        <taxon>Terrimesophilobacter</taxon>
    </lineage>
</organism>
<dbReference type="PRINTS" id="PR01001">
    <property type="entry name" value="FADG3PDH"/>
</dbReference>
<dbReference type="Gene3D" id="1.10.8.870">
    <property type="entry name" value="Alpha-glycerophosphate oxidase, cap domain"/>
    <property type="match status" value="1"/>
</dbReference>
<evidence type="ECO:0000256" key="5">
    <source>
        <dbReference type="ARBA" id="ARBA00022490"/>
    </source>
</evidence>
<feature type="domain" description="Alpha-glycerophosphate oxidase C-terminal" evidence="14">
    <location>
        <begin position="410"/>
        <end position="534"/>
    </location>
</feature>
<evidence type="ECO:0000256" key="10">
    <source>
        <dbReference type="ARBA" id="ARBA00049055"/>
    </source>
</evidence>
<dbReference type="InterPro" id="IPR006076">
    <property type="entry name" value="FAD-dep_OxRdtase"/>
</dbReference>
<dbReference type="InterPro" id="IPR038299">
    <property type="entry name" value="DAO_C_sf"/>
</dbReference>
<dbReference type="GO" id="GO:0046168">
    <property type="term" value="P:glycerol-3-phosphate catabolic process"/>
    <property type="evidence" value="ECO:0007669"/>
    <property type="project" value="TreeGrafter"/>
</dbReference>
<dbReference type="PANTHER" id="PTHR11985:SF31">
    <property type="entry name" value="GLYCEROL-3-PHOSPHATE DEHYDROGENASE 2"/>
    <property type="match status" value="1"/>
</dbReference>
<keyword evidence="9 11" id="KW-0560">Oxidoreductase</keyword>
<dbReference type="PANTHER" id="PTHR11985">
    <property type="entry name" value="GLYCEROL-3-PHOSPHATE DEHYDROGENASE"/>
    <property type="match status" value="1"/>
</dbReference>
<dbReference type="GO" id="GO:0009331">
    <property type="term" value="C:glycerol-3-phosphate dehydrogenase (FAD) complex"/>
    <property type="evidence" value="ECO:0007669"/>
    <property type="project" value="UniProtKB-UniRule"/>
</dbReference>
<comment type="catalytic activity">
    <reaction evidence="10 11">
        <text>a quinone + sn-glycerol 3-phosphate = dihydroxyacetone phosphate + a quinol</text>
        <dbReference type="Rhea" id="RHEA:18977"/>
        <dbReference type="ChEBI" id="CHEBI:24646"/>
        <dbReference type="ChEBI" id="CHEBI:57597"/>
        <dbReference type="ChEBI" id="CHEBI:57642"/>
        <dbReference type="ChEBI" id="CHEBI:132124"/>
        <dbReference type="EC" id="1.1.5.3"/>
    </reaction>
</comment>
<feature type="region of interest" description="Disordered" evidence="12">
    <location>
        <begin position="549"/>
        <end position="575"/>
    </location>
</feature>
<reference evidence="15 16" key="1">
    <citation type="submission" date="2019-03" db="EMBL/GenBank/DDBJ databases">
        <title>Genomics of glacier-inhabiting Cryobacterium strains.</title>
        <authorList>
            <person name="Liu Q."/>
            <person name="Xin Y.-H."/>
        </authorList>
    </citation>
    <scope>NUCLEOTIDE SEQUENCE [LARGE SCALE GENOMIC DNA]</scope>
    <source>
        <strain evidence="15 16">CGMCC 1.10440</strain>
    </source>
</reference>
<dbReference type="EMBL" id="SOFI01000003">
    <property type="protein sequence ID" value="TFB79644.1"/>
    <property type="molecule type" value="Genomic_DNA"/>
</dbReference>
<dbReference type="RefSeq" id="WP_104095519.1">
    <property type="nucleotide sequence ID" value="NZ_JACHBP010000001.1"/>
</dbReference>
<keyword evidence="16" id="KW-1185">Reference proteome</keyword>
<comment type="subcellular location">
    <subcellularLocation>
        <location evidence="2">Cytoplasm</location>
    </subcellularLocation>
</comment>
<evidence type="ECO:0000256" key="12">
    <source>
        <dbReference type="SAM" id="MobiDB-lite"/>
    </source>
</evidence>
<dbReference type="AlphaFoldDB" id="A0A4R8V924"/>
<evidence type="ECO:0000256" key="8">
    <source>
        <dbReference type="ARBA" id="ARBA00022827"/>
    </source>
</evidence>
<dbReference type="InterPro" id="IPR036188">
    <property type="entry name" value="FAD/NAD-bd_sf"/>
</dbReference>
<feature type="domain" description="FAD dependent oxidoreductase" evidence="13">
    <location>
        <begin position="30"/>
        <end position="388"/>
    </location>
</feature>
<evidence type="ECO:0000313" key="16">
    <source>
        <dbReference type="Proteomes" id="UP000298488"/>
    </source>
</evidence>
<evidence type="ECO:0000259" key="14">
    <source>
        <dbReference type="Pfam" id="PF16901"/>
    </source>
</evidence>
<evidence type="ECO:0000256" key="9">
    <source>
        <dbReference type="ARBA" id="ARBA00023002"/>
    </source>
</evidence>
<comment type="cofactor">
    <cofactor evidence="1 11">
        <name>FAD</name>
        <dbReference type="ChEBI" id="CHEBI:57692"/>
    </cofactor>
</comment>
<gene>
    <name evidence="15" type="ORF">E3N84_06085</name>
</gene>
<dbReference type="GO" id="GO:0006071">
    <property type="term" value="P:glycerol metabolic process"/>
    <property type="evidence" value="ECO:0007669"/>
    <property type="project" value="UniProtKB-KW"/>
</dbReference>
<keyword evidence="8" id="KW-0274">FAD</keyword>
<dbReference type="Pfam" id="PF01266">
    <property type="entry name" value="DAO"/>
    <property type="match status" value="1"/>
</dbReference>
<dbReference type="Pfam" id="PF16901">
    <property type="entry name" value="DAO_C"/>
    <property type="match status" value="1"/>
</dbReference>
<dbReference type="EC" id="1.1.5.3" evidence="4 11"/>
<keyword evidence="6 11" id="KW-0285">Flavoprotein</keyword>
<dbReference type="GO" id="GO:0004368">
    <property type="term" value="F:glycerol-3-phosphate dehydrogenase (quinone) activity"/>
    <property type="evidence" value="ECO:0007669"/>
    <property type="project" value="UniProtKB-EC"/>
</dbReference>
<proteinExistence type="inferred from homology"/>
<evidence type="ECO:0000256" key="11">
    <source>
        <dbReference type="RuleBase" id="RU361217"/>
    </source>
</evidence>
<dbReference type="SUPFAM" id="SSF51905">
    <property type="entry name" value="FAD/NAD(P)-binding domain"/>
    <property type="match status" value="1"/>
</dbReference>
<comment type="caution">
    <text evidence="15">The sequence shown here is derived from an EMBL/GenBank/DDBJ whole genome shotgun (WGS) entry which is preliminary data.</text>
</comment>
<dbReference type="FunFam" id="1.10.8.870:FF:000003">
    <property type="entry name" value="Glycerol-3-phosphate dehydrogenase"/>
    <property type="match status" value="1"/>
</dbReference>
<dbReference type="InterPro" id="IPR000447">
    <property type="entry name" value="G3P_DH_FAD-dep"/>
</dbReference>
<comment type="similarity">
    <text evidence="3 11">Belongs to the FAD-dependent glycerol-3-phosphate dehydrogenase family.</text>
</comment>
<protein>
    <recommendedName>
        <fullName evidence="4 11">Glycerol-3-phosphate dehydrogenase</fullName>
        <ecNumber evidence="4 11">1.1.5.3</ecNumber>
    </recommendedName>
</protein>
<dbReference type="Gene3D" id="3.50.50.60">
    <property type="entry name" value="FAD/NAD(P)-binding domain"/>
    <property type="match status" value="1"/>
</dbReference>
<keyword evidence="5" id="KW-0963">Cytoplasm</keyword>
<evidence type="ECO:0000256" key="7">
    <source>
        <dbReference type="ARBA" id="ARBA00022798"/>
    </source>
</evidence>
<evidence type="ECO:0000313" key="15">
    <source>
        <dbReference type="EMBL" id="TFB79644.1"/>
    </source>
</evidence>